<evidence type="ECO:0000313" key="1">
    <source>
        <dbReference type="EMBL" id="GEP05557.1"/>
    </source>
</evidence>
<dbReference type="EMBL" id="BSPK01000072">
    <property type="protein sequence ID" value="GLS65462.1"/>
    <property type="molecule type" value="Genomic_DNA"/>
</dbReference>
<evidence type="ECO:0000313" key="4">
    <source>
        <dbReference type="Proteomes" id="UP001156856"/>
    </source>
</evidence>
<sequence length="111" mass="11587">MTPAQAIAALDRQIAQHGQDVQLRPTAADPDAAGATVRAFVRGYQPEELGGGVQQGDTLMILSPTHLAAASIETIERGDGVSVAGRARYVEVANPVVLNDVVVRIECAVRG</sequence>
<gene>
    <name evidence="2" type="ORF">GCM10007888_38440</name>
    <name evidence="1" type="ORF">MOX02_35950</name>
</gene>
<name>A0A512J6G9_9HYPH</name>
<reference evidence="2" key="4">
    <citation type="submission" date="2023-01" db="EMBL/GenBank/DDBJ databases">
        <title>Draft genome sequence of Methylobacterium oxalidis strain NBRC 107715.</title>
        <authorList>
            <person name="Sun Q."/>
            <person name="Mori K."/>
        </authorList>
    </citation>
    <scope>NUCLEOTIDE SEQUENCE</scope>
    <source>
        <strain evidence="2">NBRC 107715</strain>
    </source>
</reference>
<comment type="caution">
    <text evidence="1">The sequence shown here is derived from an EMBL/GenBank/DDBJ whole genome shotgun (WGS) entry which is preliminary data.</text>
</comment>
<evidence type="ECO:0000313" key="2">
    <source>
        <dbReference type="EMBL" id="GLS65462.1"/>
    </source>
</evidence>
<reference evidence="2" key="1">
    <citation type="journal article" date="2014" name="Int. J. Syst. Evol. Microbiol.">
        <title>Complete genome of a new Firmicutes species belonging to the dominant human colonic microbiota ('Ruminococcus bicirculans') reveals two chromosomes and a selective capacity to utilize plant glucans.</title>
        <authorList>
            <consortium name="NISC Comparative Sequencing Program"/>
            <person name="Wegmann U."/>
            <person name="Louis P."/>
            <person name="Goesmann A."/>
            <person name="Henrissat B."/>
            <person name="Duncan S.H."/>
            <person name="Flint H.J."/>
        </authorList>
    </citation>
    <scope>NUCLEOTIDE SEQUENCE</scope>
    <source>
        <strain evidence="2">NBRC 107715</strain>
    </source>
</reference>
<dbReference type="EMBL" id="BJZU01000073">
    <property type="protein sequence ID" value="GEP05557.1"/>
    <property type="molecule type" value="Genomic_DNA"/>
</dbReference>
<protein>
    <submittedName>
        <fullName evidence="1">Uncharacterized protein</fullName>
    </submittedName>
</protein>
<dbReference type="Proteomes" id="UP000321960">
    <property type="component" value="Unassembled WGS sequence"/>
</dbReference>
<reference evidence="4" key="2">
    <citation type="journal article" date="2019" name="Int. J. Syst. Evol. Microbiol.">
        <title>The Global Catalogue of Microorganisms (GCM) 10K type strain sequencing project: providing services to taxonomists for standard genome sequencing and annotation.</title>
        <authorList>
            <consortium name="The Broad Institute Genomics Platform"/>
            <consortium name="The Broad Institute Genome Sequencing Center for Infectious Disease"/>
            <person name="Wu L."/>
            <person name="Ma J."/>
        </authorList>
    </citation>
    <scope>NUCLEOTIDE SEQUENCE [LARGE SCALE GENOMIC DNA]</scope>
    <source>
        <strain evidence="4">NBRC 107715</strain>
    </source>
</reference>
<dbReference type="Proteomes" id="UP001156856">
    <property type="component" value="Unassembled WGS sequence"/>
</dbReference>
<keyword evidence="4" id="KW-1185">Reference proteome</keyword>
<dbReference type="AlphaFoldDB" id="A0A512J6G9"/>
<reference evidence="1 3" key="3">
    <citation type="submission" date="2019-07" db="EMBL/GenBank/DDBJ databases">
        <title>Whole genome shotgun sequence of Methylobacterium oxalidis NBRC 107715.</title>
        <authorList>
            <person name="Hosoyama A."/>
            <person name="Uohara A."/>
            <person name="Ohji S."/>
            <person name="Ichikawa N."/>
        </authorList>
    </citation>
    <scope>NUCLEOTIDE SEQUENCE [LARGE SCALE GENOMIC DNA]</scope>
    <source>
        <strain evidence="1 3">NBRC 107715</strain>
    </source>
</reference>
<dbReference type="RefSeq" id="WP_147027114.1">
    <property type="nucleotide sequence ID" value="NZ_BJZU01000073.1"/>
</dbReference>
<accession>A0A512J6G9</accession>
<proteinExistence type="predicted"/>
<evidence type="ECO:0000313" key="3">
    <source>
        <dbReference type="Proteomes" id="UP000321960"/>
    </source>
</evidence>
<dbReference type="OrthoDB" id="8265612at2"/>
<organism evidence="1 3">
    <name type="scientific">Methylobacterium oxalidis</name>
    <dbReference type="NCBI Taxonomy" id="944322"/>
    <lineage>
        <taxon>Bacteria</taxon>
        <taxon>Pseudomonadati</taxon>
        <taxon>Pseudomonadota</taxon>
        <taxon>Alphaproteobacteria</taxon>
        <taxon>Hyphomicrobiales</taxon>
        <taxon>Methylobacteriaceae</taxon>
        <taxon>Methylobacterium</taxon>
    </lineage>
</organism>